<dbReference type="Proteomes" id="UP001163321">
    <property type="component" value="Chromosome 10"/>
</dbReference>
<protein>
    <submittedName>
        <fullName evidence="1">Uncharacterized protein</fullName>
    </submittedName>
</protein>
<gene>
    <name evidence="1" type="ORF">PsorP6_015413</name>
</gene>
<comment type="caution">
    <text evidence="1">The sequence shown here is derived from an EMBL/GenBank/DDBJ whole genome shotgun (WGS) entry which is preliminary data.</text>
</comment>
<name>A0ACC0WS76_9STRA</name>
<organism evidence="1 2">
    <name type="scientific">Peronosclerospora sorghi</name>
    <dbReference type="NCBI Taxonomy" id="230839"/>
    <lineage>
        <taxon>Eukaryota</taxon>
        <taxon>Sar</taxon>
        <taxon>Stramenopiles</taxon>
        <taxon>Oomycota</taxon>
        <taxon>Peronosporomycetes</taxon>
        <taxon>Peronosporales</taxon>
        <taxon>Peronosporaceae</taxon>
        <taxon>Peronosclerospora</taxon>
    </lineage>
</organism>
<evidence type="ECO:0000313" key="2">
    <source>
        <dbReference type="Proteomes" id="UP001163321"/>
    </source>
</evidence>
<reference evidence="1 2" key="1">
    <citation type="journal article" date="2022" name="bioRxiv">
        <title>The genome of the oomycete Peronosclerospora sorghi, a cosmopolitan pathogen of maize and sorghum, is inflated with dispersed pseudogenes.</title>
        <authorList>
            <person name="Fletcher K."/>
            <person name="Martin F."/>
            <person name="Isakeit T."/>
            <person name="Cavanaugh K."/>
            <person name="Magill C."/>
            <person name="Michelmore R."/>
        </authorList>
    </citation>
    <scope>NUCLEOTIDE SEQUENCE [LARGE SCALE GENOMIC DNA]</scope>
    <source>
        <strain evidence="1">P6</strain>
    </source>
</reference>
<sequence>MMHRAWATTLPRVAWLNAATQQAATTKLRAMTTRLGHATQSEHVPYEIYADAPLAKNLLTIRAHQFTLAVKKLGRPVDRTEWAMTSAEVNAYYQPRENQMDFPAGILLQPPFFSKEYDPARNFGSFGRIVGHELRHGSDATGRHYDASGTLQDWWSNETAHELTKRTQCLDEQCGRDNVSSTTDPTHVLGHVNGQYTMNENIADNGGVKLAFHAYQVARATSNATGDKLFFLSFAQT</sequence>
<dbReference type="EMBL" id="CM047589">
    <property type="protein sequence ID" value="KAI9920556.1"/>
    <property type="molecule type" value="Genomic_DNA"/>
</dbReference>
<keyword evidence="2" id="KW-1185">Reference proteome</keyword>
<accession>A0ACC0WS76</accession>
<evidence type="ECO:0000313" key="1">
    <source>
        <dbReference type="EMBL" id="KAI9920556.1"/>
    </source>
</evidence>
<proteinExistence type="predicted"/>